<reference evidence="3 4" key="1">
    <citation type="submission" date="2018-07" db="EMBL/GenBank/DDBJ databases">
        <title>Genomic Encyclopedia of Type Strains, Phase IV (KMG-IV): sequencing the most valuable type-strain genomes for metagenomic binning, comparative biology and taxonomic classification.</title>
        <authorList>
            <person name="Goeker M."/>
        </authorList>
    </citation>
    <scope>NUCLEOTIDE SEQUENCE [LARGE SCALE GENOMIC DNA]</scope>
    <source>
        <strain evidence="3 4">DSM 5603</strain>
    </source>
</reference>
<feature type="chain" id="PRO_5044585296" description="DUF1134 domain-containing protein" evidence="1">
    <location>
        <begin position="31"/>
        <end position="154"/>
    </location>
</feature>
<keyword evidence="1" id="KW-0732">Signal</keyword>
<evidence type="ECO:0000313" key="2">
    <source>
        <dbReference type="EMBL" id="MBB2186145.1"/>
    </source>
</evidence>
<dbReference type="EMBL" id="QQAW01000003">
    <property type="protein sequence ID" value="RDI38680.1"/>
    <property type="molecule type" value="Genomic_DNA"/>
</dbReference>
<dbReference type="Proteomes" id="UP000562982">
    <property type="component" value="Unassembled WGS sequence"/>
</dbReference>
<dbReference type="OrthoDB" id="8241374at2"/>
<keyword evidence="4" id="KW-1185">Reference proteome</keyword>
<accession>A0A370G642</accession>
<feature type="signal peptide" evidence="1">
    <location>
        <begin position="1"/>
        <end position="30"/>
    </location>
</feature>
<dbReference type="EMBL" id="JABEQI010000003">
    <property type="protein sequence ID" value="MBB2186145.1"/>
    <property type="molecule type" value="Genomic_DNA"/>
</dbReference>
<reference evidence="2 5" key="2">
    <citation type="submission" date="2020-04" db="EMBL/GenBank/DDBJ databases">
        <title>Description of novel Gluconacetobacter.</title>
        <authorList>
            <person name="Sombolestani A."/>
        </authorList>
    </citation>
    <scope>NUCLEOTIDE SEQUENCE [LARGE SCALE GENOMIC DNA]</scope>
    <source>
        <strain evidence="2 5">LMG 1382</strain>
    </source>
</reference>
<name>A0A370G642_GLULI</name>
<dbReference type="Proteomes" id="UP000254958">
    <property type="component" value="Unassembled WGS sequence"/>
</dbReference>
<comment type="caution">
    <text evidence="3">The sequence shown here is derived from an EMBL/GenBank/DDBJ whole genome shotgun (WGS) entry which is preliminary data.</text>
</comment>
<evidence type="ECO:0000313" key="4">
    <source>
        <dbReference type="Proteomes" id="UP000254958"/>
    </source>
</evidence>
<evidence type="ECO:0000256" key="1">
    <source>
        <dbReference type="SAM" id="SignalP"/>
    </source>
</evidence>
<evidence type="ECO:0000313" key="3">
    <source>
        <dbReference type="EMBL" id="RDI38680.1"/>
    </source>
</evidence>
<protein>
    <recommendedName>
        <fullName evidence="6">DUF1134 domain-containing protein</fullName>
    </recommendedName>
</protein>
<gene>
    <name evidence="3" type="ORF">C7453_103140</name>
    <name evidence="2" type="ORF">HLH32_07050</name>
</gene>
<evidence type="ECO:0000313" key="5">
    <source>
        <dbReference type="Proteomes" id="UP000562982"/>
    </source>
</evidence>
<proteinExistence type="predicted"/>
<dbReference type="AlphaFoldDB" id="A0A370G642"/>
<evidence type="ECO:0008006" key="6">
    <source>
        <dbReference type="Google" id="ProtNLM"/>
    </source>
</evidence>
<sequence length="154" mass="15676">MRMASRIAAVAALAVPFLMTSLPGPVTARAADDLGTPVGHIRLVAKSADVGVGWTWGSGKLTYGHHTYNFTVKGGSIAAVGYSKIEGTGTVYNLKNLHDFDGTYVAGNGEATAGNGVGGSLLHNGNGVTIKIETVSKGARLAAAAQGLELTLTH</sequence>
<dbReference type="RefSeq" id="WP_114726828.1">
    <property type="nucleotide sequence ID" value="NZ_BJMI01000005.1"/>
</dbReference>
<organism evidence="3 4">
    <name type="scientific">Gluconacetobacter liquefaciens</name>
    <name type="common">Acetobacter liquefaciens</name>
    <dbReference type="NCBI Taxonomy" id="89584"/>
    <lineage>
        <taxon>Bacteria</taxon>
        <taxon>Pseudomonadati</taxon>
        <taxon>Pseudomonadota</taxon>
        <taxon>Alphaproteobacteria</taxon>
        <taxon>Acetobacterales</taxon>
        <taxon>Acetobacteraceae</taxon>
        <taxon>Gluconacetobacter</taxon>
    </lineage>
</organism>